<organism evidence="2 3">
    <name type="scientific">Lutimonas vermicola</name>
    <dbReference type="NCBI Taxonomy" id="414288"/>
    <lineage>
        <taxon>Bacteria</taxon>
        <taxon>Pseudomonadati</taxon>
        <taxon>Bacteroidota</taxon>
        <taxon>Flavobacteriia</taxon>
        <taxon>Flavobacteriales</taxon>
        <taxon>Flavobacteriaceae</taxon>
        <taxon>Lutimonas</taxon>
    </lineage>
</organism>
<name>A0ABU9L256_9FLAO</name>
<protein>
    <submittedName>
        <fullName evidence="2">DUF4468 domain-containing protein</fullName>
    </submittedName>
</protein>
<evidence type="ECO:0000259" key="1">
    <source>
        <dbReference type="Pfam" id="PF14730"/>
    </source>
</evidence>
<accession>A0ABU9L256</accession>
<reference evidence="2 3" key="1">
    <citation type="submission" date="2024-04" db="EMBL/GenBank/DDBJ databases">
        <title>whole genome sequencing of Lutimonas vermicola strain IMCC1616.</title>
        <authorList>
            <person name="Bae S.S."/>
        </authorList>
    </citation>
    <scope>NUCLEOTIDE SEQUENCE [LARGE SCALE GENOMIC DNA]</scope>
    <source>
        <strain evidence="2 3">IMCC1616</strain>
    </source>
</reference>
<gene>
    <name evidence="2" type="ORF">AABB81_06000</name>
</gene>
<dbReference type="Proteomes" id="UP001474120">
    <property type="component" value="Unassembled WGS sequence"/>
</dbReference>
<dbReference type="InterPro" id="IPR027823">
    <property type="entry name" value="DUF4468"/>
</dbReference>
<sequence>MKKRKIITPLILFLSFYFGQAQLIMIDGETGEYRYEDVVRAEGISSTEIKSRAKSWLTNYYTQIDSMYTDSMGVKQLNTYHFEWKLISKTIKVNLFFDVSIKAKDNRYKYDFSNFRVGKRVKGDLQAIDLKTYIERFPTDYQILVEEPVDTEMTKAINSLNYFIVNNKMEVQEDDW</sequence>
<dbReference type="Pfam" id="PF14730">
    <property type="entry name" value="DUF4468"/>
    <property type="match status" value="1"/>
</dbReference>
<evidence type="ECO:0000313" key="2">
    <source>
        <dbReference type="EMBL" id="MEL4455441.1"/>
    </source>
</evidence>
<dbReference type="RefSeq" id="WP_342159266.1">
    <property type="nucleotide sequence ID" value="NZ_JBCDNA010000001.1"/>
</dbReference>
<comment type="caution">
    <text evidence="2">The sequence shown here is derived from an EMBL/GenBank/DDBJ whole genome shotgun (WGS) entry which is preliminary data.</text>
</comment>
<feature type="domain" description="DUF4468" evidence="1">
    <location>
        <begin position="35"/>
        <end position="116"/>
    </location>
</feature>
<keyword evidence="3" id="KW-1185">Reference proteome</keyword>
<evidence type="ECO:0000313" key="3">
    <source>
        <dbReference type="Proteomes" id="UP001474120"/>
    </source>
</evidence>
<proteinExistence type="predicted"/>
<dbReference type="EMBL" id="JBCDNA010000001">
    <property type="protein sequence ID" value="MEL4455441.1"/>
    <property type="molecule type" value="Genomic_DNA"/>
</dbReference>